<dbReference type="NCBIfam" id="TIGR00639">
    <property type="entry name" value="PurN"/>
    <property type="match status" value="1"/>
</dbReference>
<comment type="catalytic activity">
    <reaction evidence="4">
        <text>N(1)-(5-phospho-beta-D-ribosyl)glycinamide + (6R)-10-formyltetrahydrofolate = N(2)-formyl-N(1)-(5-phospho-beta-D-ribosyl)glycinamide + (6S)-5,6,7,8-tetrahydrofolate + H(+)</text>
        <dbReference type="Rhea" id="RHEA:15053"/>
        <dbReference type="ChEBI" id="CHEBI:15378"/>
        <dbReference type="ChEBI" id="CHEBI:57453"/>
        <dbReference type="ChEBI" id="CHEBI:143788"/>
        <dbReference type="ChEBI" id="CHEBI:147286"/>
        <dbReference type="ChEBI" id="CHEBI:195366"/>
        <dbReference type="EC" id="2.1.2.2"/>
    </reaction>
</comment>
<dbReference type="EC" id="2.1.2.2" evidence="4"/>
<dbReference type="InterPro" id="IPR036477">
    <property type="entry name" value="Formyl_transf_N_sf"/>
</dbReference>
<comment type="pathway">
    <text evidence="1 4">Purine metabolism; IMP biosynthesis via de novo pathway; N(2)-formyl-N(1)-(5-phospho-D-ribosyl)glycinamide from N(1)-(5-phospho-D-ribosyl)glycinamide (10-formyl THF route): step 1/1.</text>
</comment>
<proteinExistence type="inferred from homology"/>
<comment type="function">
    <text evidence="4">Catalyzes the transfer of a formyl group from 10-formyltetrahydrofolate to 5-phospho-ribosyl-glycinamide (GAR), producing 5-phospho-ribosyl-N-formylglycinamide (FGAR) and tetrahydrofolate.</text>
</comment>
<dbReference type="Pfam" id="PF00551">
    <property type="entry name" value="Formyl_trans_N"/>
    <property type="match status" value="1"/>
</dbReference>
<evidence type="ECO:0000256" key="2">
    <source>
        <dbReference type="ARBA" id="ARBA00022679"/>
    </source>
</evidence>
<dbReference type="GO" id="GO:0004644">
    <property type="term" value="F:phosphoribosylglycinamide formyltransferase activity"/>
    <property type="evidence" value="ECO:0007669"/>
    <property type="project" value="UniProtKB-UniRule"/>
</dbReference>
<accession>A0A853G8L7</accession>
<gene>
    <name evidence="4" type="primary">purN</name>
    <name evidence="6" type="ORF">H0A72_16790</name>
</gene>
<organism evidence="6 7">
    <name type="scientific">Parapusillimonas granuli</name>
    <dbReference type="NCBI Taxonomy" id="380911"/>
    <lineage>
        <taxon>Bacteria</taxon>
        <taxon>Pseudomonadati</taxon>
        <taxon>Pseudomonadota</taxon>
        <taxon>Betaproteobacteria</taxon>
        <taxon>Burkholderiales</taxon>
        <taxon>Alcaligenaceae</taxon>
        <taxon>Parapusillimonas</taxon>
    </lineage>
</organism>
<dbReference type="EMBL" id="JACCEM010000009">
    <property type="protein sequence ID" value="NYT50971.1"/>
    <property type="molecule type" value="Genomic_DNA"/>
</dbReference>
<evidence type="ECO:0000256" key="3">
    <source>
        <dbReference type="ARBA" id="ARBA00022755"/>
    </source>
</evidence>
<dbReference type="RefSeq" id="WP_180157652.1">
    <property type="nucleotide sequence ID" value="NZ_JACCEM010000009.1"/>
</dbReference>
<reference evidence="6 7" key="1">
    <citation type="submission" date="2020-07" db="EMBL/GenBank/DDBJ databases">
        <title>Taxonomic revisions and descriptions of new bacterial species based on genomic comparisons in the high-G+C-content subgroup of the family Alcaligenaceae.</title>
        <authorList>
            <person name="Szabo A."/>
            <person name="Felfoldi T."/>
        </authorList>
    </citation>
    <scope>NUCLEOTIDE SEQUENCE [LARGE SCALE GENOMIC DNA]</scope>
    <source>
        <strain evidence="6 7">LMG 24012</strain>
    </source>
</reference>
<feature type="active site" description="Proton donor" evidence="4">
    <location>
        <position position="95"/>
    </location>
</feature>
<dbReference type="Proteomes" id="UP000559809">
    <property type="component" value="Unassembled WGS sequence"/>
</dbReference>
<comment type="similarity">
    <text evidence="4">Belongs to the GART family.</text>
</comment>
<dbReference type="GO" id="GO:0005829">
    <property type="term" value="C:cytosol"/>
    <property type="evidence" value="ECO:0007669"/>
    <property type="project" value="TreeGrafter"/>
</dbReference>
<dbReference type="Gene3D" id="3.40.50.170">
    <property type="entry name" value="Formyl transferase, N-terminal domain"/>
    <property type="match status" value="1"/>
</dbReference>
<dbReference type="CDD" id="cd08645">
    <property type="entry name" value="FMT_core_GART"/>
    <property type="match status" value="1"/>
</dbReference>
<dbReference type="HAMAP" id="MF_01930">
    <property type="entry name" value="PurN"/>
    <property type="match status" value="1"/>
</dbReference>
<dbReference type="SUPFAM" id="SSF53328">
    <property type="entry name" value="Formyltransferase"/>
    <property type="match status" value="1"/>
</dbReference>
<dbReference type="PANTHER" id="PTHR43369:SF2">
    <property type="entry name" value="PHOSPHORIBOSYLGLYCINAMIDE FORMYLTRANSFERASE"/>
    <property type="match status" value="1"/>
</dbReference>
<comment type="caution">
    <text evidence="4">Lacks conserved residue(s) required for the propagation of feature annotation.</text>
</comment>
<evidence type="ECO:0000256" key="4">
    <source>
        <dbReference type="HAMAP-Rule" id="MF_01930"/>
    </source>
</evidence>
<dbReference type="AlphaFoldDB" id="A0A853G8L7"/>
<evidence type="ECO:0000313" key="6">
    <source>
        <dbReference type="EMBL" id="NYT50971.1"/>
    </source>
</evidence>
<evidence type="ECO:0000256" key="1">
    <source>
        <dbReference type="ARBA" id="ARBA00005054"/>
    </source>
</evidence>
<protein>
    <recommendedName>
        <fullName evidence="4">Phosphoribosylglycinamide formyltransferase</fullName>
        <ecNumber evidence="4">2.1.2.2</ecNumber>
    </recommendedName>
    <alternativeName>
        <fullName evidence="4">5'-phosphoribosylglycinamide transformylase</fullName>
    </alternativeName>
    <alternativeName>
        <fullName evidence="4">GAR transformylase</fullName>
        <shortName evidence="4">GART</shortName>
    </alternativeName>
</protein>
<evidence type="ECO:0000259" key="5">
    <source>
        <dbReference type="Pfam" id="PF00551"/>
    </source>
</evidence>
<dbReference type="InterPro" id="IPR002376">
    <property type="entry name" value="Formyl_transf_N"/>
</dbReference>
<name>A0A853G8L7_9BURK</name>
<feature type="domain" description="Formyl transferase N-terminal" evidence="5">
    <location>
        <begin position="2"/>
        <end position="167"/>
    </location>
</feature>
<dbReference type="PANTHER" id="PTHR43369">
    <property type="entry name" value="PHOSPHORIBOSYLGLYCINAMIDE FORMYLTRANSFERASE"/>
    <property type="match status" value="1"/>
</dbReference>
<sequence>MQAIVNALRERALPAEVCAVIANRADAAGLAWARQQGLATQVVAHRDYASRDDFDAALAAAIDAHDPHYVLLAGFMRVLTPAFVERYNGRLINIHPSLLPAFPGLHTHQQALAMGVQWHGCTIHFVTPVLDYGPVIAQGVVPVLAGDTPDRLAARVLGVEHRMYAEVAGWLAEGRVALDAMQRVQVRGVASRAFVLTPDGVESSEGRYE</sequence>
<evidence type="ECO:0000313" key="7">
    <source>
        <dbReference type="Proteomes" id="UP000559809"/>
    </source>
</evidence>
<feature type="binding site" evidence="4">
    <location>
        <position position="93"/>
    </location>
    <ligand>
        <name>(6R)-10-formyltetrahydrofolate</name>
        <dbReference type="ChEBI" id="CHEBI:195366"/>
    </ligand>
</feature>
<keyword evidence="7" id="KW-1185">Reference proteome</keyword>
<dbReference type="UniPathway" id="UPA00074">
    <property type="reaction ID" value="UER00126"/>
</dbReference>
<dbReference type="InterPro" id="IPR004607">
    <property type="entry name" value="GART"/>
</dbReference>
<comment type="caution">
    <text evidence="6">The sequence shown here is derived from an EMBL/GenBank/DDBJ whole genome shotgun (WGS) entry which is preliminary data.</text>
</comment>
<keyword evidence="2 4" id="KW-0808">Transferase</keyword>
<dbReference type="GO" id="GO:0006189">
    <property type="term" value="P:'de novo' IMP biosynthetic process"/>
    <property type="evidence" value="ECO:0007669"/>
    <property type="project" value="UniProtKB-UniRule"/>
</dbReference>
<feature type="site" description="Raises pKa of active site His" evidence="4">
    <location>
        <position position="131"/>
    </location>
</feature>
<keyword evidence="3 4" id="KW-0658">Purine biosynthesis</keyword>
<feature type="binding site" evidence="4">
    <location>
        <position position="51"/>
    </location>
    <ligand>
        <name>(6R)-10-formyltetrahydrofolate</name>
        <dbReference type="ChEBI" id="CHEBI:195366"/>
    </ligand>
</feature>